<gene>
    <name evidence="2" type="ORF">NQG31_02895</name>
</gene>
<accession>A0ABT2KVQ3</accession>
<protein>
    <submittedName>
        <fullName evidence="2">YlaF family protein</fullName>
    </submittedName>
</protein>
<sequence length="58" mass="6031">MQKLFVLIAIAVVAGFVGIGVGVAERSAAIIIGSLALSAVATYFGINLRRRVLSNQQS</sequence>
<evidence type="ECO:0000313" key="2">
    <source>
        <dbReference type="EMBL" id="MCT4794473.1"/>
    </source>
</evidence>
<keyword evidence="1" id="KW-0812">Transmembrane</keyword>
<keyword evidence="3" id="KW-1185">Reference proteome</keyword>
<dbReference type="Pfam" id="PF17259">
    <property type="entry name" value="DUF5325"/>
    <property type="match status" value="1"/>
</dbReference>
<evidence type="ECO:0000313" key="3">
    <source>
        <dbReference type="Proteomes" id="UP001206821"/>
    </source>
</evidence>
<dbReference type="InterPro" id="IPR035211">
    <property type="entry name" value="DUF5325"/>
</dbReference>
<dbReference type="EMBL" id="JANIEK010000006">
    <property type="protein sequence ID" value="MCT4794473.1"/>
    <property type="molecule type" value="Genomic_DNA"/>
</dbReference>
<dbReference type="RefSeq" id="WP_034807540.1">
    <property type="nucleotide sequence ID" value="NZ_JANIEK010000006.1"/>
</dbReference>
<comment type="caution">
    <text evidence="2">The sequence shown here is derived from an EMBL/GenBank/DDBJ whole genome shotgun (WGS) entry which is preliminary data.</text>
</comment>
<evidence type="ECO:0000256" key="1">
    <source>
        <dbReference type="SAM" id="Phobius"/>
    </source>
</evidence>
<proteinExistence type="predicted"/>
<organism evidence="2 3">
    <name type="scientific">Exiguobacterium alkaliphilum</name>
    <dbReference type="NCBI Taxonomy" id="1428684"/>
    <lineage>
        <taxon>Bacteria</taxon>
        <taxon>Bacillati</taxon>
        <taxon>Bacillota</taxon>
        <taxon>Bacilli</taxon>
        <taxon>Bacillales</taxon>
        <taxon>Bacillales Family XII. Incertae Sedis</taxon>
        <taxon>Exiguobacterium</taxon>
    </lineage>
</organism>
<feature type="transmembrane region" description="Helical" evidence="1">
    <location>
        <begin position="28"/>
        <end position="46"/>
    </location>
</feature>
<keyword evidence="1" id="KW-1133">Transmembrane helix</keyword>
<name>A0ABT2KVQ3_9BACL</name>
<keyword evidence="1" id="KW-0472">Membrane</keyword>
<reference evidence="2 3" key="1">
    <citation type="submission" date="2022-07" db="EMBL/GenBank/DDBJ databases">
        <title>Genomic and pangenome structural analysis of the polyextremophile Exiguobacterium.</title>
        <authorList>
            <person name="Shen L."/>
        </authorList>
    </citation>
    <scope>NUCLEOTIDE SEQUENCE [LARGE SCALE GENOMIC DNA]</scope>
    <source>
        <strain evidence="2 3">12_1</strain>
    </source>
</reference>
<dbReference type="Proteomes" id="UP001206821">
    <property type="component" value="Unassembled WGS sequence"/>
</dbReference>